<dbReference type="GO" id="GO:0044659">
    <property type="term" value="P:viral release from host cell by cytolysis"/>
    <property type="evidence" value="ECO:0007669"/>
    <property type="project" value="UniProtKB-UniRule"/>
</dbReference>
<comment type="catalytic activity">
    <reaction evidence="1 9 10">
        <text>Hydrolysis of (1-&gt;4)-beta-linkages between N-acetylmuramic acid and N-acetyl-D-glucosamine residues in a peptidoglycan and between N-acetyl-D-glucosamine residues in chitodextrins.</text>
        <dbReference type="EC" id="3.2.1.17"/>
    </reaction>
</comment>
<dbReference type="GO" id="GO:0016998">
    <property type="term" value="P:cell wall macromolecule catabolic process"/>
    <property type="evidence" value="ECO:0007669"/>
    <property type="project" value="InterPro"/>
</dbReference>
<sequence length="179" mass="19135">MLSNKIKAALAGSSLLGASLFAVIESNEGLSLTAYKDSAGVPTICYGETKGVKMGQKATLSQCQAMLIQSAGEHAKALDGLPMHLTDVQLLGAIDLTYNIGVSGFKNSTVKRKLMQGDNKGAAQAVLAWRYITVKGKKYDCSVKANKVCYGLWKRRVWESQAIGNEFKSMQAAVAAMPK</sequence>
<dbReference type="PANTHER" id="PTHR38107:SF3">
    <property type="entry name" value="LYSOZYME RRRD-RELATED"/>
    <property type="match status" value="1"/>
</dbReference>
<dbReference type="InterPro" id="IPR034690">
    <property type="entry name" value="Endolysin_T4_type"/>
</dbReference>
<dbReference type="EC" id="3.2.1.17" evidence="9"/>
<keyword evidence="12" id="KW-1185">Reference proteome</keyword>
<comment type="similarity">
    <text evidence="9 10">Belongs to the glycosyl hydrolase 24 family.</text>
</comment>
<comment type="subcellular location">
    <subcellularLocation>
        <location evidence="9">Host cytoplasm</location>
    </subcellularLocation>
    <text evidence="9">The endolysin is cytoplasmic, but can reach the periplasmic space with the help of the holins which disrupt the host cell membrane.</text>
</comment>
<keyword evidence="7 9" id="KW-0578">Host cell lysis by virus</keyword>
<reference evidence="11" key="1">
    <citation type="submission" date="2023-05" db="EMBL/GenBank/DDBJ databases">
        <title>Complete genome sequence of three non-O157 smooth Escherichia coli infecting phages.</title>
        <authorList>
            <person name="Pas C."/>
            <person name="Briers Y."/>
            <person name="Fieseler L."/>
        </authorList>
    </citation>
    <scope>NUCLEOTIDE SEQUENCE</scope>
</reference>
<organism evidence="11 12">
    <name type="scientific">Escherichia phage vB_EcoP_PAS7</name>
    <dbReference type="NCBI Taxonomy" id="3053875"/>
    <lineage>
        <taxon>Viruses</taxon>
        <taxon>Duplodnaviria</taxon>
        <taxon>Heunggongvirae</taxon>
        <taxon>Uroviricota</taxon>
        <taxon>Caudoviricetes</taxon>
        <taxon>Autographivirales</taxon>
        <taxon>Autoscriptoviridae</taxon>
        <taxon>Slopekvirinae</taxon>
        <taxon>Cepavirus</taxon>
        <taxon>Cepavirus PAS7</taxon>
    </lineage>
</organism>
<keyword evidence="8 9" id="KW-0326">Glycosidase</keyword>
<evidence type="ECO:0000256" key="10">
    <source>
        <dbReference type="RuleBase" id="RU003788"/>
    </source>
</evidence>
<evidence type="ECO:0000256" key="5">
    <source>
        <dbReference type="ARBA" id="ARBA00022801"/>
    </source>
</evidence>
<keyword evidence="5 9" id="KW-0378">Hydrolase</keyword>
<proteinExistence type="inferred from homology"/>
<dbReference type="Gene3D" id="1.10.530.40">
    <property type="match status" value="1"/>
</dbReference>
<dbReference type="GO" id="GO:0042742">
    <property type="term" value="P:defense response to bacterium"/>
    <property type="evidence" value="ECO:0007669"/>
    <property type="project" value="UniProtKB-KW"/>
</dbReference>
<dbReference type="PANTHER" id="PTHR38107">
    <property type="match status" value="1"/>
</dbReference>
<dbReference type="Pfam" id="PF00959">
    <property type="entry name" value="Phage_lysozyme"/>
    <property type="match status" value="1"/>
</dbReference>
<evidence type="ECO:0000256" key="8">
    <source>
        <dbReference type="ARBA" id="ARBA00023295"/>
    </source>
</evidence>
<evidence type="ECO:0000256" key="9">
    <source>
        <dbReference type="HAMAP-Rule" id="MF_04110"/>
    </source>
</evidence>
<dbReference type="Proteomes" id="UP001182171">
    <property type="component" value="Segment"/>
</dbReference>
<keyword evidence="2 9" id="KW-0929">Antimicrobial</keyword>
<dbReference type="InterPro" id="IPR051018">
    <property type="entry name" value="Bacteriophage_GH24"/>
</dbReference>
<evidence type="ECO:0000313" key="12">
    <source>
        <dbReference type="Proteomes" id="UP001182171"/>
    </source>
</evidence>
<dbReference type="GO" id="GO:0009253">
    <property type="term" value="P:peptidoglycan catabolic process"/>
    <property type="evidence" value="ECO:0007669"/>
    <property type="project" value="UniProtKB-UniRule"/>
</dbReference>
<dbReference type="InterPro" id="IPR023346">
    <property type="entry name" value="Lysozyme-like_dom_sf"/>
</dbReference>
<evidence type="ECO:0000256" key="3">
    <source>
        <dbReference type="ARBA" id="ARBA00022612"/>
    </source>
</evidence>
<keyword evidence="3 9" id="KW-1188">Viral release from host cell</keyword>
<comment type="function">
    <text evidence="9">Endolysin with lysozyme activity that degrades host peptidoglycans and participates with the holin and spanin proteins in the sequential events which lead to the programmed host cell lysis releasing the mature viral particles. Once the holin has permeabilized the host cell membrane, the endolysin can reach the periplasm and break down the peptidoglycan layer.</text>
</comment>
<dbReference type="GO" id="GO:0030430">
    <property type="term" value="C:host cell cytoplasm"/>
    <property type="evidence" value="ECO:0007669"/>
    <property type="project" value="UniProtKB-SubCell"/>
</dbReference>
<evidence type="ECO:0000256" key="6">
    <source>
        <dbReference type="ARBA" id="ARBA00022852"/>
    </source>
</evidence>
<dbReference type="HAMAP" id="MF_04110">
    <property type="entry name" value="ENDOLYSIN_T4"/>
    <property type="match status" value="1"/>
</dbReference>
<evidence type="ECO:0000313" key="11">
    <source>
        <dbReference type="EMBL" id="WMX18831.1"/>
    </source>
</evidence>
<dbReference type="InterPro" id="IPR023347">
    <property type="entry name" value="Lysozyme_dom_sf"/>
</dbReference>
<feature type="active site" description="Proton donor/acceptor" evidence="9">
    <location>
        <position position="28"/>
    </location>
</feature>
<keyword evidence="4 9" id="KW-0081">Bacteriolytic enzyme</keyword>
<name>A0AA51Z020_9CAUD</name>
<protein>
    <recommendedName>
        <fullName evidence="9">Endolysin</fullName>
        <ecNumber evidence="9">3.2.1.17</ecNumber>
    </recommendedName>
    <alternativeName>
        <fullName evidence="9">Lysis protein</fullName>
    </alternativeName>
    <alternativeName>
        <fullName evidence="9">Lysozyme</fullName>
    </alternativeName>
    <alternativeName>
        <fullName evidence="9">Muramidase</fullName>
    </alternativeName>
</protein>
<dbReference type="InterPro" id="IPR002196">
    <property type="entry name" value="Glyco_hydro_24"/>
</dbReference>
<dbReference type="GO" id="GO:0003796">
    <property type="term" value="F:lysozyme activity"/>
    <property type="evidence" value="ECO:0007669"/>
    <property type="project" value="UniProtKB-UniRule"/>
</dbReference>
<dbReference type="SUPFAM" id="SSF53955">
    <property type="entry name" value="Lysozyme-like"/>
    <property type="match status" value="1"/>
</dbReference>
<dbReference type="EMBL" id="OQ921331">
    <property type="protein sequence ID" value="WMX18831.1"/>
    <property type="molecule type" value="Genomic_DNA"/>
</dbReference>
<evidence type="ECO:0000256" key="4">
    <source>
        <dbReference type="ARBA" id="ARBA00022638"/>
    </source>
</evidence>
<evidence type="ECO:0000256" key="7">
    <source>
        <dbReference type="ARBA" id="ARBA00023142"/>
    </source>
</evidence>
<evidence type="ECO:0000256" key="2">
    <source>
        <dbReference type="ARBA" id="ARBA00022529"/>
    </source>
</evidence>
<feature type="active site" description="Proton donor/acceptor" evidence="9">
    <location>
        <position position="37"/>
    </location>
</feature>
<keyword evidence="6 9" id="KW-0204">Cytolysis</keyword>
<keyword evidence="9" id="KW-1035">Host cytoplasm</keyword>
<accession>A0AA51Z020</accession>
<evidence type="ECO:0000256" key="1">
    <source>
        <dbReference type="ARBA" id="ARBA00000632"/>
    </source>
</evidence>